<dbReference type="PRINTS" id="PR00019">
    <property type="entry name" value="LEURICHRPT"/>
</dbReference>
<keyword evidence="9 12" id="KW-0472">Membrane</keyword>
<reference evidence="16" key="1">
    <citation type="submission" date="2020-03" db="EMBL/GenBank/DDBJ databases">
        <title>A high-quality chromosome-level genome assembly of a woody plant with both climbing and erect habits, Rhamnella rubrinervis.</title>
        <authorList>
            <person name="Lu Z."/>
            <person name="Yang Y."/>
            <person name="Zhu X."/>
            <person name="Sun Y."/>
        </authorList>
    </citation>
    <scope>NUCLEOTIDE SEQUENCE</scope>
    <source>
        <strain evidence="16">BYM</strain>
        <tissue evidence="16">Leaf</tissue>
    </source>
</reference>
<feature type="transmembrane region" description="Helical" evidence="12">
    <location>
        <begin position="887"/>
        <end position="910"/>
    </location>
</feature>
<evidence type="ECO:0000256" key="12">
    <source>
        <dbReference type="SAM" id="Phobius"/>
    </source>
</evidence>
<evidence type="ECO:0000313" key="17">
    <source>
        <dbReference type="Proteomes" id="UP000796880"/>
    </source>
</evidence>
<feature type="chain" id="PRO_5035478936" description="Leucine-rich repeat-containing N-terminal plant-type domain-containing protein" evidence="13">
    <location>
        <begin position="25"/>
        <end position="936"/>
    </location>
</feature>
<keyword evidence="4" id="KW-0433">Leucine-rich repeat</keyword>
<dbReference type="FunFam" id="3.80.10.10:FF:000383">
    <property type="entry name" value="Leucine-rich repeat receptor protein kinase EMS1"/>
    <property type="match status" value="1"/>
</dbReference>
<evidence type="ECO:0000256" key="11">
    <source>
        <dbReference type="ARBA" id="ARBA00023180"/>
    </source>
</evidence>
<sequence>MGGLFHELLLILQLLLMIVAIVFGSSSVSNYSEVRCRETENQALLKFKQGLHDEGGLLSSWGSTEDCCRSWKGVKCSNKTGHVVKLDLRLHKLQYSFLYDQYYVETTLVGEINPALLKLHHLKYLDLSYHRFNSTNFLNLVSSFTNLRYLNLSNTALVGTISSQLGNLSSLISLDLSNNSMLEVRNLDWLSHLSSLRRFEMSFVNLSMAVNWLQVINTLPSLQHLRLSNCELSMVNSTTLAQTLSNNFNSSAASLSTIDLSVNKISSIIFPWLFRHVNSLVYLDLSSNDLGGPFPDDHAFGEALSLVHLDLSSNRLQGTIPKNLENLRSLQVLDLSHNNLSGEVLIDFTKLLPLKELRLSNNSLHGSLPKSIGKLSKLEVLDVSSNSLDGTVTEVHLFNLSLLRHLALSFNSLTFNFSSSSLWSPTFQLDTLKLSSCRMLEATFPQWLQSQKKLSHLDVSNASISDTIPNWFWDISYNLRYLNLSHNQISGIVQNLSSRFIGFPTIDLSHNKFSGPLSAFPLNTTVLDLSNNSFQGSVSFLCTMTTGTLNYLDLSNNLLSGILPDCLTSLQNLVMFNLANNNLSGTLPESILQLPRIITLHLNNNSFVGEPPGSFRECRYLEVIDIGENKFSGNILPWIEELTYLRVLRLSSNLFSGSIPPQLCHLEYLQVLDVSHNKISGTIPRCLHNITVMTQEQSKEATIQHFYVYLYAYFNRTDGSYGGFLTNYIDNVCLVLKKKGLVYSRNLGLVKAIDLSRNKLRGHIPVELTKLKGLIGLNLSENFLTGNVPREIGELMHLDSLDLSRNQLSGEIPSSLSNLSLLGNLDLSNNNLSGRIPTCTQLQSFDESAYSGNPYLCGDPLPKCQTDEDDHDEAGQGPITGGSDERLWLSASIVLGFILGFWGVSAPLLLNVCWKHSYARYVDRLGVKIHVILTGS</sequence>
<dbReference type="PANTHER" id="PTHR48063:SF101">
    <property type="entry name" value="LRR RECEPTOR-LIKE SERINE_THREONINE-PROTEIN KINASE FLS2"/>
    <property type="match status" value="1"/>
</dbReference>
<evidence type="ECO:0000256" key="4">
    <source>
        <dbReference type="ARBA" id="ARBA00022614"/>
    </source>
</evidence>
<dbReference type="FunFam" id="3.80.10.10:FF:000111">
    <property type="entry name" value="LRR receptor-like serine/threonine-protein kinase ERECTA"/>
    <property type="match status" value="1"/>
</dbReference>
<evidence type="ECO:0008006" key="18">
    <source>
        <dbReference type="Google" id="ProtNLM"/>
    </source>
</evidence>
<keyword evidence="3" id="KW-1003">Cell membrane</keyword>
<evidence type="ECO:0000259" key="15">
    <source>
        <dbReference type="Pfam" id="PF23598"/>
    </source>
</evidence>
<dbReference type="GO" id="GO:0005886">
    <property type="term" value="C:plasma membrane"/>
    <property type="evidence" value="ECO:0007669"/>
    <property type="project" value="UniProtKB-SubCell"/>
</dbReference>
<evidence type="ECO:0000313" key="16">
    <source>
        <dbReference type="EMBL" id="KAF3432900.1"/>
    </source>
</evidence>
<keyword evidence="8 12" id="KW-1133">Transmembrane helix</keyword>
<feature type="domain" description="Disease resistance R13L4/SHOC-2-like LRR" evidence="15">
    <location>
        <begin position="301"/>
        <end position="486"/>
    </location>
</feature>
<feature type="signal peptide" evidence="13">
    <location>
        <begin position="1"/>
        <end position="24"/>
    </location>
</feature>
<evidence type="ECO:0000256" key="13">
    <source>
        <dbReference type="SAM" id="SignalP"/>
    </source>
</evidence>
<evidence type="ECO:0000256" key="1">
    <source>
        <dbReference type="ARBA" id="ARBA00004251"/>
    </source>
</evidence>
<name>A0A8K0DS74_9ROSA</name>
<dbReference type="PROSITE" id="PS51450">
    <property type="entry name" value="LRR"/>
    <property type="match status" value="3"/>
</dbReference>
<proteinExistence type="inferred from homology"/>
<keyword evidence="10" id="KW-0675">Receptor</keyword>
<dbReference type="FunFam" id="3.80.10.10:FF:000095">
    <property type="entry name" value="LRR receptor-like serine/threonine-protein kinase GSO1"/>
    <property type="match status" value="1"/>
</dbReference>
<dbReference type="InterPro" id="IPR001611">
    <property type="entry name" value="Leu-rich_rpt"/>
</dbReference>
<dbReference type="Proteomes" id="UP000796880">
    <property type="component" value="Unassembled WGS sequence"/>
</dbReference>
<evidence type="ECO:0000256" key="2">
    <source>
        <dbReference type="ARBA" id="ARBA00009592"/>
    </source>
</evidence>
<evidence type="ECO:0000256" key="8">
    <source>
        <dbReference type="ARBA" id="ARBA00022989"/>
    </source>
</evidence>
<comment type="similarity">
    <text evidence="2">Belongs to the RLP family.</text>
</comment>
<protein>
    <recommendedName>
        <fullName evidence="18">Leucine-rich repeat-containing N-terminal plant-type domain-containing protein</fullName>
    </recommendedName>
</protein>
<keyword evidence="6 13" id="KW-0732">Signal</keyword>
<dbReference type="SUPFAM" id="SSF52058">
    <property type="entry name" value="L domain-like"/>
    <property type="match status" value="3"/>
</dbReference>
<dbReference type="InterPro" id="IPR046956">
    <property type="entry name" value="RLP23-like"/>
</dbReference>
<organism evidence="16 17">
    <name type="scientific">Rhamnella rubrinervis</name>
    <dbReference type="NCBI Taxonomy" id="2594499"/>
    <lineage>
        <taxon>Eukaryota</taxon>
        <taxon>Viridiplantae</taxon>
        <taxon>Streptophyta</taxon>
        <taxon>Embryophyta</taxon>
        <taxon>Tracheophyta</taxon>
        <taxon>Spermatophyta</taxon>
        <taxon>Magnoliopsida</taxon>
        <taxon>eudicotyledons</taxon>
        <taxon>Gunneridae</taxon>
        <taxon>Pentapetalae</taxon>
        <taxon>rosids</taxon>
        <taxon>fabids</taxon>
        <taxon>Rosales</taxon>
        <taxon>Rhamnaceae</taxon>
        <taxon>rhamnoid group</taxon>
        <taxon>Rhamneae</taxon>
        <taxon>Rhamnella</taxon>
    </lineage>
</organism>
<dbReference type="Pfam" id="PF23598">
    <property type="entry name" value="LRR_14"/>
    <property type="match status" value="1"/>
</dbReference>
<dbReference type="Pfam" id="PF00560">
    <property type="entry name" value="LRR_1"/>
    <property type="match status" value="6"/>
</dbReference>
<evidence type="ECO:0000256" key="9">
    <source>
        <dbReference type="ARBA" id="ARBA00023136"/>
    </source>
</evidence>
<comment type="subcellular location">
    <subcellularLocation>
        <location evidence="1">Cell membrane</location>
        <topology evidence="1">Single-pass type I membrane protein</topology>
    </subcellularLocation>
</comment>
<dbReference type="SMART" id="SM00369">
    <property type="entry name" value="LRR_TYP"/>
    <property type="match status" value="10"/>
</dbReference>
<feature type="domain" description="Leucine-rich repeat-containing N-terminal plant-type" evidence="14">
    <location>
        <begin position="39"/>
        <end position="77"/>
    </location>
</feature>
<keyword evidence="7" id="KW-0677">Repeat</keyword>
<keyword evidence="5 12" id="KW-0812">Transmembrane</keyword>
<keyword evidence="11" id="KW-0325">Glycoprotein</keyword>
<evidence type="ECO:0000256" key="10">
    <source>
        <dbReference type="ARBA" id="ARBA00023170"/>
    </source>
</evidence>
<gene>
    <name evidence="16" type="ORF">FNV43_RR24002</name>
</gene>
<dbReference type="InterPro" id="IPR013210">
    <property type="entry name" value="LRR_N_plant-typ"/>
</dbReference>
<dbReference type="AlphaFoldDB" id="A0A8K0DS74"/>
<dbReference type="Gene3D" id="3.80.10.10">
    <property type="entry name" value="Ribonuclease Inhibitor"/>
    <property type="match status" value="3"/>
</dbReference>
<evidence type="ECO:0000256" key="7">
    <source>
        <dbReference type="ARBA" id="ARBA00022737"/>
    </source>
</evidence>
<evidence type="ECO:0000256" key="6">
    <source>
        <dbReference type="ARBA" id="ARBA00022729"/>
    </source>
</evidence>
<dbReference type="InterPro" id="IPR055414">
    <property type="entry name" value="LRR_R13L4/SHOC2-like"/>
</dbReference>
<dbReference type="PANTHER" id="PTHR48063">
    <property type="entry name" value="LRR RECEPTOR-LIKE KINASE"/>
    <property type="match status" value="1"/>
</dbReference>
<evidence type="ECO:0000256" key="3">
    <source>
        <dbReference type="ARBA" id="ARBA00022475"/>
    </source>
</evidence>
<dbReference type="EMBL" id="VOIH02000011">
    <property type="protein sequence ID" value="KAF3432900.1"/>
    <property type="molecule type" value="Genomic_DNA"/>
</dbReference>
<keyword evidence="17" id="KW-1185">Reference proteome</keyword>
<dbReference type="OrthoDB" id="1165540at2759"/>
<dbReference type="Pfam" id="PF13855">
    <property type="entry name" value="LRR_8"/>
    <property type="match status" value="1"/>
</dbReference>
<accession>A0A8K0DS74</accession>
<comment type="caution">
    <text evidence="16">The sequence shown here is derived from an EMBL/GenBank/DDBJ whole genome shotgun (WGS) entry which is preliminary data.</text>
</comment>
<evidence type="ECO:0000256" key="5">
    <source>
        <dbReference type="ARBA" id="ARBA00022692"/>
    </source>
</evidence>
<dbReference type="InterPro" id="IPR032675">
    <property type="entry name" value="LRR_dom_sf"/>
</dbReference>
<dbReference type="SMART" id="SM00365">
    <property type="entry name" value="LRR_SD22"/>
    <property type="match status" value="7"/>
</dbReference>
<dbReference type="Pfam" id="PF08263">
    <property type="entry name" value="LRRNT_2"/>
    <property type="match status" value="1"/>
</dbReference>
<dbReference type="InterPro" id="IPR003591">
    <property type="entry name" value="Leu-rich_rpt_typical-subtyp"/>
</dbReference>
<evidence type="ECO:0000259" key="14">
    <source>
        <dbReference type="Pfam" id="PF08263"/>
    </source>
</evidence>